<evidence type="ECO:0000313" key="2">
    <source>
        <dbReference type="EMBL" id="WTU40812.1"/>
    </source>
</evidence>
<organism evidence="2">
    <name type="scientific">Streptomyces sp. NBC_00060</name>
    <dbReference type="NCBI Taxonomy" id="2975636"/>
    <lineage>
        <taxon>Bacteria</taxon>
        <taxon>Bacillati</taxon>
        <taxon>Actinomycetota</taxon>
        <taxon>Actinomycetes</taxon>
        <taxon>Kitasatosporales</taxon>
        <taxon>Streptomycetaceae</taxon>
        <taxon>Streptomyces</taxon>
    </lineage>
</organism>
<sequence length="757" mass="81959">MLTYELIMKTDLSQLTTAATKWDDMAGELKKLEERYRTQVQSVSLDGTWTGQASLYSRPNFAATHTQYVAAQTEAKAVASLLRDAHAQFVDLKKRVESARDDAVKAGMKVSETGAATFDYSKVSAAEANTVRHDPDLRTTENSWSQHIGQAVTAMNDADQGVKIALEAVGADTDLFDDTRNGFNAKASGDVEHYEAQAMIQLADKVNDGKKLSPEELAEAESLFRDNSHDTVFTQTLLQSLGPDGAIKFTQHVNDWSLSDKSHKDDYAALERGFATSLATATTVPGKVTDMPPGSAKYNEWLNSPDGKFYKGWMEGMEKAGVHNYGDNLRPLSGYHVLASLMGHADAKYDDQFLYALGDKMIDAEKKDHNLFKVWGADYKGIEPDPIDTLLGVMGKNPDAATAFFDPSGNGAGTDHVGNDHLKYLAGHGDGTRQWPNHSYSGGVGVANYDNPTSRAGLGAALEAATTGHPPLHDGERGGAPGPHTPAQARVMQNMLTTLDAGLSGEKLDPDMQKNIGHALADYVQDTHHILAESGSKYGSPDGLDHIWSQGDDAGIAVSKGTLMRVMRGASSDSQTFSLLYDTQQQYAIDQLSNAPHTGGEGYERWKNPASEMGSVMGAMNSIGSDVIFDERSGKIQAANDMAKYAYHFAGAPVTGLPVLGDTAQRLIDASTYEWSKDVISAAQSKAQEMNSHQYSSGVTGTYNYIDQWATAHGVDINDETNSKGNPNWDAWQSMRREAKQSYTSSRGDAAAYLGWE</sequence>
<accession>A0AAU2GY95</accession>
<gene>
    <name evidence="2" type="ORF">OHV25_15020</name>
</gene>
<reference evidence="2" key="1">
    <citation type="submission" date="2022-10" db="EMBL/GenBank/DDBJ databases">
        <title>The complete genomes of actinobacterial strains from the NBC collection.</title>
        <authorList>
            <person name="Joergensen T.S."/>
            <person name="Alvarez Arevalo M."/>
            <person name="Sterndorff E.B."/>
            <person name="Faurdal D."/>
            <person name="Vuksanovic O."/>
            <person name="Mourched A.-S."/>
            <person name="Charusanti P."/>
            <person name="Shaw S."/>
            <person name="Blin K."/>
            <person name="Weber T."/>
        </authorList>
    </citation>
    <scope>NUCLEOTIDE SEQUENCE</scope>
    <source>
        <strain evidence="2">NBC_00060</strain>
    </source>
</reference>
<evidence type="ECO:0000256" key="1">
    <source>
        <dbReference type="SAM" id="MobiDB-lite"/>
    </source>
</evidence>
<feature type="region of interest" description="Disordered" evidence="1">
    <location>
        <begin position="465"/>
        <end position="487"/>
    </location>
</feature>
<dbReference type="EMBL" id="CP108253">
    <property type="protein sequence ID" value="WTU40812.1"/>
    <property type="molecule type" value="Genomic_DNA"/>
</dbReference>
<evidence type="ECO:0008006" key="3">
    <source>
        <dbReference type="Google" id="ProtNLM"/>
    </source>
</evidence>
<protein>
    <recommendedName>
        <fullName evidence="3">WXG100 family type VII secretion target</fullName>
    </recommendedName>
</protein>
<proteinExistence type="predicted"/>
<dbReference type="InterPro" id="IPR036689">
    <property type="entry name" value="ESAT-6-like_sf"/>
</dbReference>
<dbReference type="AlphaFoldDB" id="A0AAU2GY95"/>
<dbReference type="SUPFAM" id="SSF140453">
    <property type="entry name" value="EsxAB dimer-like"/>
    <property type="match status" value="1"/>
</dbReference>
<name>A0AAU2GY95_9ACTN</name>